<comment type="caution">
    <text evidence="1">The sequence shown here is derived from an EMBL/GenBank/DDBJ whole genome shotgun (WGS) entry which is preliminary data.</text>
</comment>
<evidence type="ECO:0000313" key="2">
    <source>
        <dbReference type="Proteomes" id="UP000627446"/>
    </source>
</evidence>
<dbReference type="RefSeq" id="WP_186916502.1">
    <property type="nucleotide sequence ID" value="NZ_JACOFZ010000003.1"/>
</dbReference>
<dbReference type="Proteomes" id="UP000627446">
    <property type="component" value="Unassembled WGS sequence"/>
</dbReference>
<protein>
    <submittedName>
        <fullName evidence="1">Uncharacterized protein</fullName>
    </submittedName>
</protein>
<accession>A0A923KLG9</accession>
<name>A0A923KLG9_9BURK</name>
<evidence type="ECO:0000313" key="1">
    <source>
        <dbReference type="EMBL" id="MBC3881835.1"/>
    </source>
</evidence>
<keyword evidence="2" id="KW-1185">Reference proteome</keyword>
<organism evidence="1 2">
    <name type="scientific">Undibacterium nitidum</name>
    <dbReference type="NCBI Taxonomy" id="2762298"/>
    <lineage>
        <taxon>Bacteria</taxon>
        <taxon>Pseudomonadati</taxon>
        <taxon>Pseudomonadota</taxon>
        <taxon>Betaproteobacteria</taxon>
        <taxon>Burkholderiales</taxon>
        <taxon>Oxalobacteraceae</taxon>
        <taxon>Undibacterium</taxon>
    </lineage>
</organism>
<dbReference type="EMBL" id="JACOFZ010000003">
    <property type="protein sequence ID" value="MBC3881835.1"/>
    <property type="molecule type" value="Genomic_DNA"/>
</dbReference>
<proteinExistence type="predicted"/>
<reference evidence="1" key="1">
    <citation type="submission" date="2020-08" db="EMBL/GenBank/DDBJ databases">
        <title>Novel species isolated from subtropical streams in China.</title>
        <authorList>
            <person name="Lu H."/>
        </authorList>
    </citation>
    <scope>NUCLEOTIDE SEQUENCE</scope>
    <source>
        <strain evidence="1">LX22W</strain>
    </source>
</reference>
<gene>
    <name evidence="1" type="ORF">H8K36_10650</name>
</gene>
<sequence length="109" mass="12034">MLWLLVLAIFTSQWFGFAHRMSHMSTNAGQVLSIAFDGDGKFELRKLSDADAAIHSCLLVDAGSIVDGVQHAVSWHFAPVPIPRLIADKTVFNWLSTLRLSFLSRAPPV</sequence>
<dbReference type="AlphaFoldDB" id="A0A923KLG9"/>